<dbReference type="EMBL" id="BKBO01000032">
    <property type="protein sequence ID" value="GEQ50026.1"/>
    <property type="molecule type" value="Genomic_DNA"/>
</dbReference>
<reference evidence="2" key="2">
    <citation type="journal article" date="2020" name="Int. Dairy J.">
        <title>Lactic acid bacterial diversity in Brie cheese focusing on salt concentration and pH of isolation medium and characterisation of halophilic and alkaliphilic lactic acid bacterial isolates.</title>
        <authorList>
            <person name="Unno R."/>
            <person name="Matsutani M."/>
            <person name="Suzuki T."/>
            <person name="Kodama K."/>
            <person name="Matsushita H."/>
            <person name="Yamasato K."/>
            <person name="Koizumi Y."/>
            <person name="Ishikawa M."/>
        </authorList>
    </citation>
    <scope>NUCLEOTIDE SEQUENCE</scope>
    <source>
        <strain evidence="2">7C1</strain>
        <strain evidence="1">8C4</strain>
    </source>
</reference>
<organism evidence="2 3">
    <name type="scientific">Tetragenococcus koreensis</name>
    <dbReference type="NCBI Taxonomy" id="290335"/>
    <lineage>
        <taxon>Bacteria</taxon>
        <taxon>Bacillati</taxon>
        <taxon>Bacillota</taxon>
        <taxon>Bacilli</taxon>
        <taxon>Lactobacillales</taxon>
        <taxon>Enterococcaceae</taxon>
        <taxon>Tetragenococcus</taxon>
    </lineage>
</organism>
<protein>
    <submittedName>
        <fullName evidence="2">Uncharacterized protein</fullName>
    </submittedName>
</protein>
<dbReference type="Proteomes" id="UP000886597">
    <property type="component" value="Unassembled WGS sequence"/>
</dbReference>
<evidence type="ECO:0000313" key="4">
    <source>
        <dbReference type="Proteomes" id="UP000886607"/>
    </source>
</evidence>
<evidence type="ECO:0000313" key="3">
    <source>
        <dbReference type="Proteomes" id="UP000886597"/>
    </source>
</evidence>
<dbReference type="AlphaFoldDB" id="A0AAN4ZQI8"/>
<keyword evidence="4" id="KW-1185">Reference proteome</keyword>
<reference evidence="2" key="1">
    <citation type="submission" date="2019-08" db="EMBL/GenBank/DDBJ databases">
        <authorList>
            <person name="Ishikawa M."/>
            <person name="Suzuki T."/>
            <person name="Matsutani M."/>
        </authorList>
    </citation>
    <scope>NUCLEOTIDE SEQUENCE</scope>
    <source>
        <strain evidence="2">7C1</strain>
        <strain evidence="1">8C4</strain>
    </source>
</reference>
<name>A0AAN4ZQI8_9ENTE</name>
<gene>
    <name evidence="1" type="ORF">TK11N_18780</name>
    <name evidence="2" type="ORF">TK2N_18700</name>
</gene>
<accession>A0AAN4ZQI8</accession>
<dbReference type="Proteomes" id="UP000886607">
    <property type="component" value="Unassembled WGS sequence"/>
</dbReference>
<evidence type="ECO:0000313" key="2">
    <source>
        <dbReference type="EMBL" id="GEQ55026.1"/>
    </source>
</evidence>
<proteinExistence type="predicted"/>
<sequence>MIFVLVNLVLFFSLGLIVFYTEKIRTLNSSTYDPVVQIFKRYPVLNASHKEAELNYSTFPIPGLLKTQTLEKETKSLDDCYGMTPQGLAITENYLFISAYCSSHKHHSVIFMLDKKEAKYLKTIVLKDRTHAGGLAYDAAHHCLWVSAVAKDHGRVAAISMDDILNYDMTLDDKPIRYRHTVDFPSIYQASFITMNEGSLLAGNFDKRENGAVANISFVEEETFDVVQEKKEEVIVPKKAQGIVFYKDYCLVSQSFGPFQSKIYVFSSEQFCTGLLNKSTALQTIKAPPYLEQIAVFCDHLYLIFESGAASYREKTAKFLTEVVAVHLPTLLEVEK</sequence>
<evidence type="ECO:0000313" key="1">
    <source>
        <dbReference type="EMBL" id="GEQ50026.1"/>
    </source>
</evidence>
<dbReference type="EMBL" id="BKBQ01000031">
    <property type="protein sequence ID" value="GEQ55026.1"/>
    <property type="molecule type" value="Genomic_DNA"/>
</dbReference>
<comment type="caution">
    <text evidence="2">The sequence shown here is derived from an EMBL/GenBank/DDBJ whole genome shotgun (WGS) entry which is preliminary data.</text>
</comment>
<dbReference type="RefSeq" id="WP_202584300.1">
    <property type="nucleotide sequence ID" value="NZ_BKBO01000032.1"/>
</dbReference>